<dbReference type="Pfam" id="PF22725">
    <property type="entry name" value="GFO_IDH_MocA_C3"/>
    <property type="match status" value="1"/>
</dbReference>
<accession>A0A382KLM0</accession>
<dbReference type="GO" id="GO:0000166">
    <property type="term" value="F:nucleotide binding"/>
    <property type="evidence" value="ECO:0007669"/>
    <property type="project" value="InterPro"/>
</dbReference>
<dbReference type="InterPro" id="IPR051450">
    <property type="entry name" value="Gfo/Idh/MocA_Oxidoreductases"/>
</dbReference>
<dbReference type="SUPFAM" id="SSF51735">
    <property type="entry name" value="NAD(P)-binding Rossmann-fold domains"/>
    <property type="match status" value="1"/>
</dbReference>
<protein>
    <recommendedName>
        <fullName evidence="4">Gfo/Idh/MocA-like oxidoreductase N-terminal domain-containing protein</fullName>
    </recommendedName>
</protein>
<dbReference type="Gene3D" id="3.30.360.10">
    <property type="entry name" value="Dihydrodipicolinate Reductase, domain 2"/>
    <property type="match status" value="1"/>
</dbReference>
<feature type="domain" description="GFO/IDH/MocA-like oxidoreductase" evidence="2">
    <location>
        <begin position="123"/>
        <end position="241"/>
    </location>
</feature>
<evidence type="ECO:0008006" key="4">
    <source>
        <dbReference type="Google" id="ProtNLM"/>
    </source>
</evidence>
<dbReference type="InterPro" id="IPR000683">
    <property type="entry name" value="Gfo/Idh/MocA-like_OxRdtase_N"/>
</dbReference>
<dbReference type="Pfam" id="PF01408">
    <property type="entry name" value="GFO_IDH_MocA"/>
    <property type="match status" value="1"/>
</dbReference>
<proteinExistence type="predicted"/>
<gene>
    <name evidence="3" type="ORF">METZ01_LOCUS276691</name>
</gene>
<evidence type="ECO:0000259" key="1">
    <source>
        <dbReference type="Pfam" id="PF01408"/>
    </source>
</evidence>
<evidence type="ECO:0000313" key="3">
    <source>
        <dbReference type="EMBL" id="SVC23837.1"/>
    </source>
</evidence>
<feature type="domain" description="Gfo/Idh/MocA-like oxidoreductase N-terminal" evidence="1">
    <location>
        <begin position="4"/>
        <end position="110"/>
    </location>
</feature>
<organism evidence="3">
    <name type="scientific">marine metagenome</name>
    <dbReference type="NCBI Taxonomy" id="408172"/>
    <lineage>
        <taxon>unclassified sequences</taxon>
        <taxon>metagenomes</taxon>
        <taxon>ecological metagenomes</taxon>
    </lineage>
</organism>
<dbReference type="InterPro" id="IPR055170">
    <property type="entry name" value="GFO_IDH_MocA-like_dom"/>
</dbReference>
<evidence type="ECO:0000259" key="2">
    <source>
        <dbReference type="Pfam" id="PF22725"/>
    </source>
</evidence>
<sequence length="267" mass="30874">MVLNLGIIGYRNHAAKLISYIEERSDCKINFIYHPTKQLEDKRFTNNFSDLYSCDAVVISSPNHTHFEYIKKLTKNYNGYIFCEKPPVTNYNELEKLNNLASNQKQRIFFDFVFRFSNLNDLIKQEICSEELGQIIHIDIFSSKGLAFKKEYADSWRADGKNNLHNILDANTIHYVDLINLHLGKIDETFYLPSLVSKKGTSYDTSYVVLRYENGVTLSIFNSYSTPLINEISIIGTNGHLTIRNNQLVVHSPEILLTKMDCLQIRL</sequence>
<dbReference type="PANTHER" id="PTHR43377">
    <property type="entry name" value="BILIVERDIN REDUCTASE A"/>
    <property type="match status" value="1"/>
</dbReference>
<name>A0A382KLM0_9ZZZZ</name>
<dbReference type="EMBL" id="UINC01080680">
    <property type="protein sequence ID" value="SVC23837.1"/>
    <property type="molecule type" value="Genomic_DNA"/>
</dbReference>
<dbReference type="PANTHER" id="PTHR43377:SF1">
    <property type="entry name" value="BILIVERDIN REDUCTASE A"/>
    <property type="match status" value="1"/>
</dbReference>
<dbReference type="InterPro" id="IPR036291">
    <property type="entry name" value="NAD(P)-bd_dom_sf"/>
</dbReference>
<dbReference type="Gene3D" id="3.40.50.720">
    <property type="entry name" value="NAD(P)-binding Rossmann-like Domain"/>
    <property type="match status" value="1"/>
</dbReference>
<dbReference type="AlphaFoldDB" id="A0A382KLM0"/>
<reference evidence="3" key="1">
    <citation type="submission" date="2018-05" db="EMBL/GenBank/DDBJ databases">
        <authorList>
            <person name="Lanie J.A."/>
            <person name="Ng W.-L."/>
            <person name="Kazmierczak K.M."/>
            <person name="Andrzejewski T.M."/>
            <person name="Davidsen T.M."/>
            <person name="Wayne K.J."/>
            <person name="Tettelin H."/>
            <person name="Glass J.I."/>
            <person name="Rusch D."/>
            <person name="Podicherti R."/>
            <person name="Tsui H.-C.T."/>
            <person name="Winkler M.E."/>
        </authorList>
    </citation>
    <scope>NUCLEOTIDE SEQUENCE</scope>
</reference>
<dbReference type="SUPFAM" id="SSF55347">
    <property type="entry name" value="Glyceraldehyde-3-phosphate dehydrogenase-like, C-terminal domain"/>
    <property type="match status" value="1"/>
</dbReference>